<gene>
    <name evidence="1" type="ORF">SAMN04487950_2138</name>
</gene>
<protein>
    <recommendedName>
        <fullName evidence="3">Small CPxCG-related zinc finger protein</fullName>
    </recommendedName>
</protein>
<accession>A0A1I4EJN8</accession>
<organism evidence="1 2">
    <name type="scientific">Halogranum rubrum</name>
    <dbReference type="NCBI Taxonomy" id="553466"/>
    <lineage>
        <taxon>Archaea</taxon>
        <taxon>Methanobacteriati</taxon>
        <taxon>Methanobacteriota</taxon>
        <taxon>Stenosarchaea group</taxon>
        <taxon>Halobacteria</taxon>
        <taxon>Halobacteriales</taxon>
        <taxon>Haloferacaceae</taxon>
    </lineage>
</organism>
<dbReference type="RefSeq" id="WP_177197602.1">
    <property type="nucleotide sequence ID" value="NZ_FOTC01000002.1"/>
</dbReference>
<dbReference type="STRING" id="553466.SAMN04487950_2138"/>
<dbReference type="InterPro" id="IPR055985">
    <property type="entry name" value="DUF7563"/>
</dbReference>
<dbReference type="AlphaFoldDB" id="A0A1I4EJN8"/>
<keyword evidence="2" id="KW-1185">Reference proteome</keyword>
<dbReference type="Pfam" id="PF24444">
    <property type="entry name" value="DUF7563"/>
    <property type="match status" value="1"/>
</dbReference>
<proteinExistence type="predicted"/>
<name>A0A1I4EJN8_9EURY</name>
<evidence type="ECO:0000313" key="2">
    <source>
        <dbReference type="Proteomes" id="UP000199607"/>
    </source>
</evidence>
<dbReference type="Proteomes" id="UP000199607">
    <property type="component" value="Unassembled WGS sequence"/>
</dbReference>
<sequence length="51" mass="5686">MRTCKNCGSEVTPAYVRVFAPEGLEQPRVCPHCPDKVRDGATVRQSRSPRV</sequence>
<dbReference type="EMBL" id="FOTC01000002">
    <property type="protein sequence ID" value="SFL04351.1"/>
    <property type="molecule type" value="Genomic_DNA"/>
</dbReference>
<evidence type="ECO:0008006" key="3">
    <source>
        <dbReference type="Google" id="ProtNLM"/>
    </source>
</evidence>
<evidence type="ECO:0000313" key="1">
    <source>
        <dbReference type="EMBL" id="SFL04351.1"/>
    </source>
</evidence>
<reference evidence="2" key="1">
    <citation type="submission" date="2016-10" db="EMBL/GenBank/DDBJ databases">
        <authorList>
            <person name="Varghese N."/>
            <person name="Submissions S."/>
        </authorList>
    </citation>
    <scope>NUCLEOTIDE SEQUENCE [LARGE SCALE GENOMIC DNA]</scope>
    <source>
        <strain evidence="2">CGMCC 1.7738</strain>
    </source>
</reference>